<dbReference type="RefSeq" id="WP_092816038.1">
    <property type="nucleotide sequence ID" value="NZ_FNWU01000002.1"/>
</dbReference>
<dbReference type="InterPro" id="IPR050738">
    <property type="entry name" value="Sulfatase"/>
</dbReference>
<name>A0A1H6IJ80_9EURY</name>
<dbReference type="SUPFAM" id="SSF53649">
    <property type="entry name" value="Alkaline phosphatase-like"/>
    <property type="match status" value="1"/>
</dbReference>
<evidence type="ECO:0000256" key="1">
    <source>
        <dbReference type="ARBA" id="ARBA00008779"/>
    </source>
</evidence>
<dbReference type="GO" id="GO:0004065">
    <property type="term" value="F:arylsulfatase activity"/>
    <property type="evidence" value="ECO:0007669"/>
    <property type="project" value="TreeGrafter"/>
</dbReference>
<organism evidence="3 4">
    <name type="scientific">Halopenitus malekzadehii</name>
    <dbReference type="NCBI Taxonomy" id="1267564"/>
    <lineage>
        <taxon>Archaea</taxon>
        <taxon>Methanobacteriati</taxon>
        <taxon>Methanobacteriota</taxon>
        <taxon>Stenosarchaea group</taxon>
        <taxon>Halobacteria</taxon>
        <taxon>Halobacteriales</taxon>
        <taxon>Haloferacaceae</taxon>
        <taxon>Halopenitus</taxon>
    </lineage>
</organism>
<feature type="domain" description="Sulfatase N-terminal" evidence="2">
    <location>
        <begin position="29"/>
        <end position="337"/>
    </location>
</feature>
<dbReference type="AlphaFoldDB" id="A0A1H6IJ80"/>
<comment type="similarity">
    <text evidence="1">Belongs to the sulfatase family.</text>
</comment>
<proteinExistence type="inferred from homology"/>
<accession>A0A1H6IJ80</accession>
<sequence>MPSDSPNIAVVVLDTLRYDAFEEHFEWLPGTRFENTWSPSHWTLPAHASLYTGRYPSEVDVHAEQPEFDCETPALAERLQDVGYTTRGYTCNTVVGDAFGFDRGFDHLERLGYQNEKMRHSQDPDLFNWSSFIREHQPHEAPWRYPLGVWKCLTADCNTLESLKYGYNLKFNAGSDRGSDMGAQSILDSLQSLDAASEEFLYLNLMEAHTPYQIPEEYKEVPDDAILFPENPVGSLDTDRDIDVEAIRTRYGNAARYLSDIYHTIFDELRKDYDYIITLSDHGELLGEHGHLGHGFGVYPELTHVPLTVYGGEITTTTNDSLVSLLDVHCTVLELAGLDASDSRGRNLLDDNVAGRAPDTGILTESHGITFPSKNREALQEWASTQAVLDAYLKWRRGIAFPEYYGYDSIENFVENGTAPIDDVRAEIERLIAGFETSTIGGDDGAGPELSEDIESNLEDLGYIG</sequence>
<dbReference type="Proteomes" id="UP000199215">
    <property type="component" value="Unassembled WGS sequence"/>
</dbReference>
<evidence type="ECO:0000313" key="4">
    <source>
        <dbReference type="Proteomes" id="UP000199215"/>
    </source>
</evidence>
<dbReference type="OrthoDB" id="3164at2157"/>
<keyword evidence="4" id="KW-1185">Reference proteome</keyword>
<dbReference type="Gene3D" id="3.40.720.10">
    <property type="entry name" value="Alkaline Phosphatase, subunit A"/>
    <property type="match status" value="1"/>
</dbReference>
<dbReference type="PANTHER" id="PTHR42693">
    <property type="entry name" value="ARYLSULFATASE FAMILY MEMBER"/>
    <property type="match status" value="1"/>
</dbReference>
<reference evidence="3 4" key="1">
    <citation type="submission" date="2016-10" db="EMBL/GenBank/DDBJ databases">
        <authorList>
            <person name="de Groot N.N."/>
        </authorList>
    </citation>
    <scope>NUCLEOTIDE SEQUENCE [LARGE SCALE GENOMIC DNA]</scope>
    <source>
        <strain evidence="3 4">IBRC-M10418</strain>
    </source>
</reference>
<evidence type="ECO:0000259" key="2">
    <source>
        <dbReference type="Pfam" id="PF00884"/>
    </source>
</evidence>
<dbReference type="InterPro" id="IPR017850">
    <property type="entry name" value="Alkaline_phosphatase_core_sf"/>
</dbReference>
<evidence type="ECO:0000313" key="3">
    <source>
        <dbReference type="EMBL" id="SEH46365.1"/>
    </source>
</evidence>
<dbReference type="InterPro" id="IPR000917">
    <property type="entry name" value="Sulfatase_N"/>
</dbReference>
<gene>
    <name evidence="3" type="ORF">SAMN05192561_102148</name>
</gene>
<dbReference type="Pfam" id="PF00884">
    <property type="entry name" value="Sulfatase"/>
    <property type="match status" value="1"/>
</dbReference>
<dbReference type="PANTHER" id="PTHR42693:SF33">
    <property type="entry name" value="ARYLSULFATASE"/>
    <property type="match status" value="1"/>
</dbReference>
<dbReference type="STRING" id="1267564.SAMN05192561_102148"/>
<protein>
    <submittedName>
        <fullName evidence="3">Arylsulfatase</fullName>
    </submittedName>
</protein>
<dbReference type="EMBL" id="FNWU01000002">
    <property type="protein sequence ID" value="SEH46365.1"/>
    <property type="molecule type" value="Genomic_DNA"/>
</dbReference>